<accession>A0A8T8WI77</accession>
<keyword evidence="2" id="KW-1185">Reference proteome</keyword>
<reference evidence="1 2" key="1">
    <citation type="journal article" date="2021" name="Int. J. Syst. Evol. Microbiol.">
        <title>Halobaculum halophilum sp. nov. and Halobaculum salinum sp. nov., isolated from salt lake and saline soil.</title>
        <authorList>
            <person name="Cui H.L."/>
            <person name="Shi X.W."/>
            <person name="Yin X.M."/>
            <person name="Yang X.Y."/>
            <person name="Hou J."/>
            <person name="Zhu L."/>
        </authorList>
    </citation>
    <scope>NUCLEOTIDE SEQUENCE [LARGE SCALE GENOMIC DNA]</scope>
    <source>
        <strain evidence="1 2">NBRC 109044</strain>
    </source>
</reference>
<dbReference type="KEGG" id="hmp:K6T50_18385"/>
<evidence type="ECO:0000313" key="2">
    <source>
        <dbReference type="Proteomes" id="UP000826254"/>
    </source>
</evidence>
<keyword evidence="1" id="KW-0614">Plasmid</keyword>
<dbReference type="AlphaFoldDB" id="A0A8T8WI77"/>
<gene>
    <name evidence="1" type="ORF">K6T50_18385</name>
</gene>
<dbReference type="RefSeq" id="WP_222609287.1">
    <property type="nucleotide sequence ID" value="NZ_CP081960.1"/>
</dbReference>
<geneLocation type="plasmid" evidence="1 2">
    <name>unnamed2</name>
</geneLocation>
<protein>
    <submittedName>
        <fullName evidence="1">Uncharacterized protein</fullName>
    </submittedName>
</protein>
<dbReference type="GeneID" id="67180153"/>
<dbReference type="EMBL" id="CP081960">
    <property type="protein sequence ID" value="QZP39538.1"/>
    <property type="molecule type" value="Genomic_DNA"/>
</dbReference>
<evidence type="ECO:0000313" key="1">
    <source>
        <dbReference type="EMBL" id="QZP39538.1"/>
    </source>
</evidence>
<dbReference type="PROSITE" id="PS51257">
    <property type="entry name" value="PROKAR_LIPOPROTEIN"/>
    <property type="match status" value="1"/>
</dbReference>
<dbReference type="Proteomes" id="UP000826254">
    <property type="component" value="Plasmid unnamed2"/>
</dbReference>
<sequence length="158" mass="17139">MSLTRRETIGSIVLAGLSGCVGFGSNGGDEETPTPIEVGPSGGGVSLVRHHFEYPDSGPKLFATLQNTRDAGFELADMQCYVYEGDTLLAETFRTISMDGNATTEFSLGFNIGSKQVDFQSSTRYTITVDVPYENGVTDKLEKEFDQPVQFIQTTSTE</sequence>
<proteinExistence type="predicted"/>
<organism evidence="1 2">
    <name type="scientific">Halobaculum magnesiiphilum</name>
    <dbReference type="NCBI Taxonomy" id="1017351"/>
    <lineage>
        <taxon>Archaea</taxon>
        <taxon>Methanobacteriati</taxon>
        <taxon>Methanobacteriota</taxon>
        <taxon>Stenosarchaea group</taxon>
        <taxon>Halobacteria</taxon>
        <taxon>Halobacteriales</taxon>
        <taxon>Haloferacaceae</taxon>
        <taxon>Halobaculum</taxon>
    </lineage>
</organism>
<name>A0A8T8WI77_9EURY</name>